<dbReference type="Pfam" id="PF00923">
    <property type="entry name" value="TAL_FSA"/>
    <property type="match status" value="1"/>
</dbReference>
<organism evidence="2 3">
    <name type="scientific">Chromobacterium sphagni</name>
    <dbReference type="NCBI Taxonomy" id="1903179"/>
    <lineage>
        <taxon>Bacteria</taxon>
        <taxon>Pseudomonadati</taxon>
        <taxon>Pseudomonadota</taxon>
        <taxon>Betaproteobacteria</taxon>
        <taxon>Neisseriales</taxon>
        <taxon>Chromobacteriaceae</taxon>
        <taxon>Chromobacterium</taxon>
    </lineage>
</organism>
<evidence type="ECO:0000313" key="2">
    <source>
        <dbReference type="EMBL" id="OHX13373.1"/>
    </source>
</evidence>
<accession>A0A1S1X1F2</accession>
<dbReference type="RefSeq" id="WP_071115622.1">
    <property type="nucleotide sequence ID" value="NZ_MKCS01000001.1"/>
</dbReference>
<dbReference type="EMBL" id="MKCS01000001">
    <property type="protein sequence ID" value="OHX13373.1"/>
    <property type="molecule type" value="Genomic_DNA"/>
</dbReference>
<comment type="caution">
    <text evidence="2">The sequence shown here is derived from an EMBL/GenBank/DDBJ whole genome shotgun (WGS) entry which is preliminary data.</text>
</comment>
<dbReference type="Proteomes" id="UP000180088">
    <property type="component" value="Unassembled WGS sequence"/>
</dbReference>
<dbReference type="InterPro" id="IPR013785">
    <property type="entry name" value="Aldolase_TIM"/>
</dbReference>
<dbReference type="InterPro" id="IPR001585">
    <property type="entry name" value="TAL/FSA"/>
</dbReference>
<dbReference type="OrthoDB" id="9807051at2"/>
<dbReference type="STRING" id="1903179.BI347_07505"/>
<protein>
    <recommendedName>
        <fullName evidence="4">Fructose-6-phosphate aldolase</fullName>
    </recommendedName>
</protein>
<evidence type="ECO:0000313" key="3">
    <source>
        <dbReference type="Proteomes" id="UP000180088"/>
    </source>
</evidence>
<keyword evidence="1" id="KW-0704">Schiff base</keyword>
<proteinExistence type="predicted"/>
<evidence type="ECO:0000256" key="1">
    <source>
        <dbReference type="ARBA" id="ARBA00023270"/>
    </source>
</evidence>
<dbReference type="PROSITE" id="PS01054">
    <property type="entry name" value="TRANSALDOLASE_1"/>
    <property type="match status" value="1"/>
</dbReference>
<sequence>MKIWLDTIDFDAIKDAQALGILAGVTTNPSILGAAASCVEDIIATLLEIQHGQVAVQVISNEMPGMLRQARALAAISPRMVVKIPAINDGFKAISILEKEGVATLATTIFETRQIVLAAMAGASYAAPYVNRIEASTGNAFALLQESQAILEKHRYRTAIMAAAIKSTDQFLRCAQIGVGAITLPPSVYQGLFASSQDIDDSLLRFETAWRSNAFTAQSSLFTA</sequence>
<dbReference type="PANTHER" id="PTHR10683">
    <property type="entry name" value="TRANSALDOLASE"/>
    <property type="match status" value="1"/>
</dbReference>
<name>A0A1S1X1F2_9NEIS</name>
<dbReference type="GO" id="GO:0005975">
    <property type="term" value="P:carbohydrate metabolic process"/>
    <property type="evidence" value="ECO:0007669"/>
    <property type="project" value="InterPro"/>
</dbReference>
<evidence type="ECO:0008006" key="4">
    <source>
        <dbReference type="Google" id="ProtNLM"/>
    </source>
</evidence>
<dbReference type="PANTHER" id="PTHR10683:SF40">
    <property type="entry name" value="FRUCTOSE-6-PHOSPHATE ALDOLASE 1-RELATED"/>
    <property type="match status" value="1"/>
</dbReference>
<dbReference type="InterPro" id="IPR018225">
    <property type="entry name" value="Transaldolase_AS"/>
</dbReference>
<dbReference type="SUPFAM" id="SSF51569">
    <property type="entry name" value="Aldolase"/>
    <property type="match status" value="1"/>
</dbReference>
<reference evidence="2 3" key="1">
    <citation type="submission" date="2016-09" db="EMBL/GenBank/DDBJ databases">
        <title>Chromobacterium muskegensis sp. nov., an insecticidal bacterium isolated from Sphagnum bogs.</title>
        <authorList>
            <person name="Sparks M.E."/>
            <person name="Blackburn M.B."/>
            <person name="Gundersen-Rindal D.E."/>
            <person name="Mitchell A."/>
            <person name="Farrar R."/>
            <person name="Kuhar D."/>
        </authorList>
    </citation>
    <scope>NUCLEOTIDE SEQUENCE [LARGE SCALE GENOMIC DNA]</scope>
    <source>
        <strain evidence="2 3">37-2</strain>
    </source>
</reference>
<dbReference type="Gene3D" id="3.20.20.70">
    <property type="entry name" value="Aldolase class I"/>
    <property type="match status" value="1"/>
</dbReference>
<dbReference type="AlphaFoldDB" id="A0A1S1X1F2"/>
<gene>
    <name evidence="2" type="ORF">BI347_07505</name>
</gene>